<dbReference type="InterPro" id="IPR036047">
    <property type="entry name" value="F-box-like_dom_sf"/>
</dbReference>
<dbReference type="Pfam" id="PF18866">
    <property type="entry name" value="CxC7"/>
    <property type="match status" value="1"/>
</dbReference>
<organism evidence="2 3">
    <name type="scientific">Anabarilius grahami</name>
    <name type="common">Kanglang fish</name>
    <name type="synonym">Barilius grahami</name>
    <dbReference type="NCBI Taxonomy" id="495550"/>
    <lineage>
        <taxon>Eukaryota</taxon>
        <taxon>Metazoa</taxon>
        <taxon>Chordata</taxon>
        <taxon>Craniata</taxon>
        <taxon>Vertebrata</taxon>
        <taxon>Euteleostomi</taxon>
        <taxon>Actinopterygii</taxon>
        <taxon>Neopterygii</taxon>
        <taxon>Teleostei</taxon>
        <taxon>Ostariophysi</taxon>
        <taxon>Cypriniformes</taxon>
        <taxon>Xenocyprididae</taxon>
        <taxon>Xenocypridinae</taxon>
        <taxon>Xenocypridinae incertae sedis</taxon>
        <taxon>Anabarilius</taxon>
    </lineage>
</organism>
<dbReference type="InterPro" id="IPR041300">
    <property type="entry name" value="CxC7"/>
</dbReference>
<keyword evidence="3" id="KW-1185">Reference proteome</keyword>
<dbReference type="EMBL" id="RJVU01080144">
    <property type="protein sequence ID" value="ROI15209.1"/>
    <property type="molecule type" value="Genomic_DNA"/>
</dbReference>
<protein>
    <recommendedName>
        <fullName evidence="1">CxC7-like cysteine cluster associated with KDZ transposases domain-containing protein</fullName>
    </recommendedName>
</protein>
<sequence>MEAEADYISKTSPEILRHILINVVKEDGDVAFFRLSLTCWLFHDVVCDALFRKDAHFTWLNSVVNWSAYSSDYKEMYRVPYKLTSCLCCGDLFKDFPGYIGDGRK</sequence>
<accession>A0A3N0XFP6</accession>
<evidence type="ECO:0000313" key="2">
    <source>
        <dbReference type="EMBL" id="ROI15209.1"/>
    </source>
</evidence>
<dbReference type="Proteomes" id="UP000281406">
    <property type="component" value="Unassembled WGS sequence"/>
</dbReference>
<reference evidence="2 3" key="1">
    <citation type="submission" date="2018-10" db="EMBL/GenBank/DDBJ databases">
        <title>Genome assembly for a Yunnan-Guizhou Plateau 3E fish, Anabarilius grahami (Regan), and its evolutionary and genetic applications.</title>
        <authorList>
            <person name="Jiang W."/>
        </authorList>
    </citation>
    <scope>NUCLEOTIDE SEQUENCE [LARGE SCALE GENOMIC DNA]</scope>
    <source>
        <strain evidence="2">AG-KIZ</strain>
        <tissue evidence="2">Muscle</tissue>
    </source>
</reference>
<evidence type="ECO:0000313" key="3">
    <source>
        <dbReference type="Proteomes" id="UP000281406"/>
    </source>
</evidence>
<evidence type="ECO:0000259" key="1">
    <source>
        <dbReference type="Pfam" id="PF18866"/>
    </source>
</evidence>
<gene>
    <name evidence="2" type="ORF">DPX16_23465</name>
</gene>
<name>A0A3N0XFP6_ANAGA</name>
<dbReference type="AlphaFoldDB" id="A0A3N0XFP6"/>
<feature type="domain" description="CxC7-like cysteine cluster associated with KDZ transposases" evidence="1">
    <location>
        <begin position="65"/>
        <end position="105"/>
    </location>
</feature>
<proteinExistence type="predicted"/>
<comment type="caution">
    <text evidence="2">The sequence shown here is derived from an EMBL/GenBank/DDBJ whole genome shotgun (WGS) entry which is preliminary data.</text>
</comment>
<dbReference type="OrthoDB" id="8951552at2759"/>
<dbReference type="SUPFAM" id="SSF81383">
    <property type="entry name" value="F-box domain"/>
    <property type="match status" value="1"/>
</dbReference>